<reference evidence="2" key="1">
    <citation type="submission" date="2017-04" db="EMBL/GenBank/DDBJ databases">
        <authorList>
            <person name="Varghese N."/>
            <person name="Submissions S."/>
        </authorList>
    </citation>
    <scope>NUCLEOTIDE SEQUENCE [LARGE SCALE GENOMIC DNA]</scope>
    <source>
        <strain evidence="2">DSM 19835</strain>
    </source>
</reference>
<accession>A0A1X7J4L8</accession>
<name>A0A1X7J4L8_9FLAO</name>
<keyword evidence="2" id="KW-1185">Reference proteome</keyword>
<organism evidence="1 2">
    <name type="scientific">Arenibacter troitsensis</name>
    <dbReference type="NCBI Taxonomy" id="188872"/>
    <lineage>
        <taxon>Bacteria</taxon>
        <taxon>Pseudomonadati</taxon>
        <taxon>Bacteroidota</taxon>
        <taxon>Flavobacteriia</taxon>
        <taxon>Flavobacteriales</taxon>
        <taxon>Flavobacteriaceae</taxon>
        <taxon>Arenibacter</taxon>
    </lineage>
</organism>
<protein>
    <submittedName>
        <fullName evidence="1">Uncharacterized protein</fullName>
    </submittedName>
</protein>
<proteinExistence type="predicted"/>
<gene>
    <name evidence="1" type="ORF">SAMN03080602_01438</name>
</gene>
<dbReference type="AlphaFoldDB" id="A0A1X7J4L8"/>
<dbReference type="OrthoDB" id="964423at2"/>
<evidence type="ECO:0000313" key="1">
    <source>
        <dbReference type="EMBL" id="SMG21812.1"/>
    </source>
</evidence>
<sequence>MEIKEVIGIHTIKLTLDCCLHKSGAQEVFDNTPEAIAYMADWSMKSSGLGKDKLLFIFEHTVPCCYLLWITAPRL</sequence>
<dbReference type="Proteomes" id="UP000193420">
    <property type="component" value="Unassembled WGS sequence"/>
</dbReference>
<dbReference type="RefSeq" id="WP_085497505.1">
    <property type="nucleotide sequence ID" value="NZ_FXAO01000002.1"/>
</dbReference>
<dbReference type="EMBL" id="FXAO01000002">
    <property type="protein sequence ID" value="SMG21812.1"/>
    <property type="molecule type" value="Genomic_DNA"/>
</dbReference>
<evidence type="ECO:0000313" key="2">
    <source>
        <dbReference type="Proteomes" id="UP000193420"/>
    </source>
</evidence>